<protein>
    <submittedName>
        <fullName evidence="1">Uncharacterized protein</fullName>
    </submittedName>
</protein>
<proteinExistence type="predicted"/>
<organism evidence="1 2">
    <name type="scientific">Salmonella enterica I</name>
    <dbReference type="NCBI Taxonomy" id="59201"/>
    <lineage>
        <taxon>Bacteria</taxon>
        <taxon>Pseudomonadati</taxon>
        <taxon>Pseudomonadota</taxon>
        <taxon>Gammaproteobacteria</taxon>
        <taxon>Enterobacterales</taxon>
        <taxon>Enterobacteriaceae</taxon>
        <taxon>Salmonella</taxon>
    </lineage>
</organism>
<reference evidence="1 2" key="1">
    <citation type="submission" date="2018-06" db="EMBL/GenBank/DDBJ databases">
        <authorList>
            <consortium name="Pathogen Informatics"/>
            <person name="Doyle S."/>
        </authorList>
    </citation>
    <scope>NUCLEOTIDE SEQUENCE [LARGE SCALE GENOMIC DNA]</scope>
    <source>
        <strain evidence="1 2">NCTC8261</strain>
    </source>
</reference>
<gene>
    <name evidence="1" type="ORF">NCTC8261_06832</name>
</gene>
<evidence type="ECO:0000313" key="2">
    <source>
        <dbReference type="Proteomes" id="UP000254712"/>
    </source>
</evidence>
<accession>A0A379X283</accession>
<dbReference type="Proteomes" id="UP000254712">
    <property type="component" value="Unassembled WGS sequence"/>
</dbReference>
<dbReference type="EMBL" id="UGXT01000002">
    <property type="protein sequence ID" value="SUH40443.1"/>
    <property type="molecule type" value="Genomic_DNA"/>
</dbReference>
<sequence length="108" mass="12402">MQRAPNADTRPVWLISRPDYLLLVSLSLDVSKWLLTLYNPRIKTQIVIFQQRQIIESVFIPTLTGDPLSLKKCLADIAVILEQCLFLPRYSRRVLQEAVERACNSVSC</sequence>
<evidence type="ECO:0000313" key="1">
    <source>
        <dbReference type="EMBL" id="SUH40443.1"/>
    </source>
</evidence>
<name>A0A379X283_SALET</name>
<dbReference type="AlphaFoldDB" id="A0A379X283"/>